<dbReference type="SMART" id="SM00822">
    <property type="entry name" value="PKS_KR"/>
    <property type="match status" value="1"/>
</dbReference>
<dbReference type="Proteomes" id="UP000483035">
    <property type="component" value="Unassembled WGS sequence"/>
</dbReference>
<evidence type="ECO:0000256" key="2">
    <source>
        <dbReference type="ARBA" id="ARBA00023002"/>
    </source>
</evidence>
<dbReference type="Pfam" id="PF13561">
    <property type="entry name" value="adh_short_C2"/>
    <property type="match status" value="1"/>
</dbReference>
<dbReference type="EMBL" id="WUEY01000012">
    <property type="protein sequence ID" value="NEI72447.1"/>
    <property type="molecule type" value="Genomic_DNA"/>
</dbReference>
<keyword evidence="3" id="KW-0520">NAD</keyword>
<dbReference type="CDD" id="cd05233">
    <property type="entry name" value="SDR_c"/>
    <property type="match status" value="1"/>
</dbReference>
<proteinExistence type="inferred from homology"/>
<keyword evidence="2 5" id="KW-0560">Oxidoreductase</keyword>
<dbReference type="InterPro" id="IPR020904">
    <property type="entry name" value="Sc_DH/Rdtase_CS"/>
</dbReference>
<name>A0A6L9UE36_9HYPH</name>
<dbReference type="PROSITE" id="PS00061">
    <property type="entry name" value="ADH_SHORT"/>
    <property type="match status" value="1"/>
</dbReference>
<organism evidence="5 6">
    <name type="scientific">Rhizobium lusitanum</name>
    <dbReference type="NCBI Taxonomy" id="293958"/>
    <lineage>
        <taxon>Bacteria</taxon>
        <taxon>Pseudomonadati</taxon>
        <taxon>Pseudomonadota</taxon>
        <taxon>Alphaproteobacteria</taxon>
        <taxon>Hyphomicrobiales</taxon>
        <taxon>Rhizobiaceae</taxon>
        <taxon>Rhizobium/Agrobacterium group</taxon>
        <taxon>Rhizobium</taxon>
    </lineage>
</organism>
<dbReference type="EC" id="1.1.1.47" evidence="5"/>
<dbReference type="PANTHER" id="PTHR24321:SF8">
    <property type="entry name" value="ESTRADIOL 17-BETA-DEHYDROGENASE 8-RELATED"/>
    <property type="match status" value="1"/>
</dbReference>
<comment type="caution">
    <text evidence="5">The sequence shown here is derived from an EMBL/GenBank/DDBJ whole genome shotgun (WGS) entry which is preliminary data.</text>
</comment>
<evidence type="ECO:0000256" key="1">
    <source>
        <dbReference type="ARBA" id="ARBA00006484"/>
    </source>
</evidence>
<dbReference type="InterPro" id="IPR057326">
    <property type="entry name" value="KR_dom"/>
</dbReference>
<dbReference type="SUPFAM" id="SSF51735">
    <property type="entry name" value="NAD(P)-binding Rossmann-fold domains"/>
    <property type="match status" value="1"/>
</dbReference>
<accession>A0A6L9UE36</accession>
<sequence>MSERLSGKLALVTGGATGIGRATVERIVVEGGRAMIADINEIAGRQLVEDLGSSVDWIRCDVTSEDDVKGAVEAAAARFGRLDIVVNNAGMIAHRMLPEIDLTLWTKVFAVNVQSVFLMIKHAAPHLKAAGGGSIINMSSMAGLRGAPGLAVYSSSKAAINGLTVALSLELAPDRIRVNAICPGWVDTKFNQPVIDFLGGPSGTDKVVRDSIPLQRQGRPEEIAALAAYLAADESAFVTGQTLSINGGAYN</sequence>
<protein>
    <submittedName>
        <fullName evidence="5">Glucose 1-dehydrogenase</fullName>
        <ecNumber evidence="5">1.1.1.47</ecNumber>
    </submittedName>
</protein>
<dbReference type="PRINTS" id="PR00081">
    <property type="entry name" value="GDHRDH"/>
</dbReference>
<gene>
    <name evidence="5" type="ORF">GR212_22980</name>
</gene>
<comment type="similarity">
    <text evidence="1">Belongs to the short-chain dehydrogenases/reductases (SDR) family.</text>
</comment>
<reference evidence="5 6" key="1">
    <citation type="submission" date="2019-12" db="EMBL/GenBank/DDBJ databases">
        <title>Rhizobium genotypes associated with high levels of biological nitrogen fixation by grain legumes in a temperate-maritime cropping system.</title>
        <authorList>
            <person name="Maluk M."/>
            <person name="Francesc Ferrando Molina F."/>
            <person name="Lopez Del Egido L."/>
            <person name="Lafos M."/>
            <person name="Langarica-Fuentes A."/>
            <person name="Gebre Yohannes G."/>
            <person name="Young M.W."/>
            <person name="Martin P."/>
            <person name="Gantlett R."/>
            <person name="Kenicer G."/>
            <person name="Hawes C."/>
            <person name="Begg G.S."/>
            <person name="Quilliam R.S."/>
            <person name="Squire G.R."/>
            <person name="Poole P.S."/>
            <person name="Young P.W."/>
            <person name="Iannetta P.M."/>
            <person name="James E.K."/>
        </authorList>
    </citation>
    <scope>NUCLEOTIDE SEQUENCE [LARGE SCALE GENOMIC DNA]</scope>
    <source>
        <strain evidence="5 6">JHI1118</strain>
    </source>
</reference>
<dbReference type="PRINTS" id="PR00080">
    <property type="entry name" value="SDRFAMILY"/>
</dbReference>
<evidence type="ECO:0000256" key="3">
    <source>
        <dbReference type="ARBA" id="ARBA00023027"/>
    </source>
</evidence>
<dbReference type="Gene3D" id="3.40.50.720">
    <property type="entry name" value="NAD(P)-binding Rossmann-like Domain"/>
    <property type="match status" value="1"/>
</dbReference>
<dbReference type="FunFam" id="3.40.50.720:FF:000084">
    <property type="entry name" value="Short-chain dehydrogenase reductase"/>
    <property type="match status" value="1"/>
</dbReference>
<dbReference type="AlphaFoldDB" id="A0A6L9UE36"/>
<evidence type="ECO:0000313" key="6">
    <source>
        <dbReference type="Proteomes" id="UP000483035"/>
    </source>
</evidence>
<dbReference type="InterPro" id="IPR002347">
    <property type="entry name" value="SDR_fam"/>
</dbReference>
<dbReference type="GO" id="GO:0047936">
    <property type="term" value="F:glucose 1-dehydrogenase [NAD(P)+] activity"/>
    <property type="evidence" value="ECO:0007669"/>
    <property type="project" value="UniProtKB-EC"/>
</dbReference>
<evidence type="ECO:0000259" key="4">
    <source>
        <dbReference type="SMART" id="SM00822"/>
    </source>
</evidence>
<evidence type="ECO:0000313" key="5">
    <source>
        <dbReference type="EMBL" id="NEI72447.1"/>
    </source>
</evidence>
<dbReference type="PANTHER" id="PTHR24321">
    <property type="entry name" value="DEHYDROGENASES, SHORT CHAIN"/>
    <property type="match status" value="1"/>
</dbReference>
<dbReference type="NCBIfam" id="NF005559">
    <property type="entry name" value="PRK07231.1"/>
    <property type="match status" value="1"/>
</dbReference>
<dbReference type="InterPro" id="IPR036291">
    <property type="entry name" value="NAD(P)-bd_dom_sf"/>
</dbReference>
<feature type="domain" description="Ketoreductase" evidence="4">
    <location>
        <begin position="8"/>
        <end position="188"/>
    </location>
</feature>
<dbReference type="RefSeq" id="WP_163989849.1">
    <property type="nucleotide sequence ID" value="NZ_WUEY01000012.1"/>
</dbReference>